<dbReference type="STRING" id="1801754.A3D42_02825"/>
<reference evidence="2 3" key="1">
    <citation type="journal article" date="2016" name="Nat. Commun.">
        <title>Thousands of microbial genomes shed light on interconnected biogeochemical processes in an aquifer system.</title>
        <authorList>
            <person name="Anantharaman K."/>
            <person name="Brown C.T."/>
            <person name="Hug L.A."/>
            <person name="Sharon I."/>
            <person name="Castelle C.J."/>
            <person name="Probst A.J."/>
            <person name="Thomas B.C."/>
            <person name="Singh A."/>
            <person name="Wilkins M.J."/>
            <person name="Karaoz U."/>
            <person name="Brodie E.L."/>
            <person name="Williams K.H."/>
            <person name="Hubbard S.S."/>
            <person name="Banfield J.F."/>
        </authorList>
    </citation>
    <scope>NUCLEOTIDE SEQUENCE [LARGE SCALE GENOMIC DNA]</scope>
</reference>
<protein>
    <submittedName>
        <fullName evidence="2">Uncharacterized protein</fullName>
    </submittedName>
</protein>
<dbReference type="Proteomes" id="UP000177777">
    <property type="component" value="Unassembled WGS sequence"/>
</dbReference>
<feature type="region of interest" description="Disordered" evidence="1">
    <location>
        <begin position="1"/>
        <end position="24"/>
    </location>
</feature>
<evidence type="ECO:0000313" key="2">
    <source>
        <dbReference type="EMBL" id="OGI77720.1"/>
    </source>
</evidence>
<organism evidence="2 3">
    <name type="scientific">Candidatus Nomurabacteria bacterium RIFCSPHIGHO2_02_FULL_41_18</name>
    <dbReference type="NCBI Taxonomy" id="1801754"/>
    <lineage>
        <taxon>Bacteria</taxon>
        <taxon>Candidatus Nomuraibacteriota</taxon>
    </lineage>
</organism>
<gene>
    <name evidence="2" type="ORF">A3D42_02825</name>
</gene>
<dbReference type="AlphaFoldDB" id="A0A1F6W711"/>
<name>A0A1F6W711_9BACT</name>
<evidence type="ECO:0000256" key="1">
    <source>
        <dbReference type="SAM" id="MobiDB-lite"/>
    </source>
</evidence>
<sequence>MKFNKPEQIKIPLSGNIHPTEIPERPKYNFDKVKRSDSMPVATAIENPLTAEQLAEKLKEIEEKARQRRENHAP</sequence>
<comment type="caution">
    <text evidence="2">The sequence shown here is derived from an EMBL/GenBank/DDBJ whole genome shotgun (WGS) entry which is preliminary data.</text>
</comment>
<accession>A0A1F6W711</accession>
<proteinExistence type="predicted"/>
<evidence type="ECO:0000313" key="3">
    <source>
        <dbReference type="Proteomes" id="UP000177777"/>
    </source>
</evidence>
<dbReference type="EMBL" id="MFUE01000011">
    <property type="protein sequence ID" value="OGI77720.1"/>
    <property type="molecule type" value="Genomic_DNA"/>
</dbReference>